<reference evidence="10" key="2">
    <citation type="submission" date="2024-10" db="UniProtKB">
        <authorList>
            <consortium name="EnsemblProtists"/>
        </authorList>
    </citation>
    <scope>IDENTIFICATION</scope>
</reference>
<feature type="domain" description="RSE1/DDB1/CPSF1 second beta-propeller" evidence="9">
    <location>
        <begin position="466"/>
        <end position="786"/>
    </location>
</feature>
<keyword evidence="11" id="KW-1185">Reference proteome</keyword>
<dbReference type="InterPro" id="IPR050358">
    <property type="entry name" value="RSE1/DDB1/CFT1"/>
</dbReference>
<dbReference type="FunFam" id="2.130.10.10:FF:001143">
    <property type="entry name" value="Pre-mRNA-splicing factor rse-1, putative"/>
    <property type="match status" value="1"/>
</dbReference>
<evidence type="ECO:0000256" key="5">
    <source>
        <dbReference type="ARBA" id="ARBA00023242"/>
    </source>
</evidence>
<dbReference type="GO" id="GO:0003676">
    <property type="term" value="F:nucleic acid binding"/>
    <property type="evidence" value="ECO:0007669"/>
    <property type="project" value="InterPro"/>
</dbReference>
<dbReference type="Gene3D" id="2.130.10.10">
    <property type="entry name" value="YVTN repeat-like/Quinoprotein amine dehydrogenase"/>
    <property type="match status" value="3"/>
</dbReference>
<name>A0A0D3K8I0_EMIH1</name>
<evidence type="ECO:0000259" key="7">
    <source>
        <dbReference type="Pfam" id="PF03178"/>
    </source>
</evidence>
<keyword evidence="3" id="KW-0747">Spliceosome</keyword>
<keyword evidence="4" id="KW-0508">mRNA splicing</keyword>
<evidence type="ECO:0000256" key="6">
    <source>
        <dbReference type="ARBA" id="ARBA00038266"/>
    </source>
</evidence>
<evidence type="ECO:0000313" key="10">
    <source>
        <dbReference type="EnsemblProtists" id="EOD32065"/>
    </source>
</evidence>
<dbReference type="InterPro" id="IPR015943">
    <property type="entry name" value="WD40/YVTN_repeat-like_dom_sf"/>
</dbReference>
<proteinExistence type="inferred from homology"/>
<evidence type="ECO:0000256" key="4">
    <source>
        <dbReference type="ARBA" id="ARBA00023187"/>
    </source>
</evidence>
<dbReference type="HOGENOM" id="CLU_003246_0_0_1"/>
<dbReference type="Pfam" id="PF23726">
    <property type="entry name" value="Beta-prop_RSE1_2nd"/>
    <property type="match status" value="1"/>
</dbReference>
<dbReference type="OMA" id="PRATGHW"/>
<dbReference type="InterPro" id="IPR058543">
    <property type="entry name" value="Beta-prop_RSE1/DDB1/CPSF1_2nd"/>
</dbReference>
<dbReference type="GO" id="GO:0008380">
    <property type="term" value="P:RNA splicing"/>
    <property type="evidence" value="ECO:0007669"/>
    <property type="project" value="UniProtKB-KW"/>
</dbReference>
<reference evidence="11" key="1">
    <citation type="journal article" date="2013" name="Nature">
        <title>Pan genome of the phytoplankton Emiliania underpins its global distribution.</title>
        <authorList>
            <person name="Read B.A."/>
            <person name="Kegel J."/>
            <person name="Klute M.J."/>
            <person name="Kuo A."/>
            <person name="Lefebvre S.C."/>
            <person name="Maumus F."/>
            <person name="Mayer C."/>
            <person name="Miller J."/>
            <person name="Monier A."/>
            <person name="Salamov A."/>
            <person name="Young J."/>
            <person name="Aguilar M."/>
            <person name="Claverie J.M."/>
            <person name="Frickenhaus S."/>
            <person name="Gonzalez K."/>
            <person name="Herman E.K."/>
            <person name="Lin Y.C."/>
            <person name="Napier J."/>
            <person name="Ogata H."/>
            <person name="Sarno A.F."/>
            <person name="Shmutz J."/>
            <person name="Schroeder D."/>
            <person name="de Vargas C."/>
            <person name="Verret F."/>
            <person name="von Dassow P."/>
            <person name="Valentin K."/>
            <person name="Van de Peer Y."/>
            <person name="Wheeler G."/>
            <person name="Dacks J.B."/>
            <person name="Delwiche C.F."/>
            <person name="Dyhrman S.T."/>
            <person name="Glockner G."/>
            <person name="John U."/>
            <person name="Richards T."/>
            <person name="Worden A.Z."/>
            <person name="Zhang X."/>
            <person name="Grigoriev I.V."/>
            <person name="Allen A.E."/>
            <person name="Bidle K."/>
            <person name="Borodovsky M."/>
            <person name="Bowler C."/>
            <person name="Brownlee C."/>
            <person name="Cock J.M."/>
            <person name="Elias M."/>
            <person name="Gladyshev V.N."/>
            <person name="Groth M."/>
            <person name="Guda C."/>
            <person name="Hadaegh A."/>
            <person name="Iglesias-Rodriguez M.D."/>
            <person name="Jenkins J."/>
            <person name="Jones B.M."/>
            <person name="Lawson T."/>
            <person name="Leese F."/>
            <person name="Lindquist E."/>
            <person name="Lobanov A."/>
            <person name="Lomsadze A."/>
            <person name="Malik S.B."/>
            <person name="Marsh M.E."/>
            <person name="Mackinder L."/>
            <person name="Mock T."/>
            <person name="Mueller-Roeber B."/>
            <person name="Pagarete A."/>
            <person name="Parker M."/>
            <person name="Probert I."/>
            <person name="Quesneville H."/>
            <person name="Raines C."/>
            <person name="Rensing S.A."/>
            <person name="Riano-Pachon D.M."/>
            <person name="Richier S."/>
            <person name="Rokitta S."/>
            <person name="Shiraiwa Y."/>
            <person name="Soanes D.M."/>
            <person name="van der Giezen M."/>
            <person name="Wahlund T.M."/>
            <person name="Williams B."/>
            <person name="Wilson W."/>
            <person name="Wolfe G."/>
            <person name="Wurch L.L."/>
        </authorList>
    </citation>
    <scope>NUCLEOTIDE SEQUENCE</scope>
</reference>
<evidence type="ECO:0008006" key="12">
    <source>
        <dbReference type="Google" id="ProtNLM"/>
    </source>
</evidence>
<evidence type="ECO:0000256" key="3">
    <source>
        <dbReference type="ARBA" id="ARBA00022728"/>
    </source>
</evidence>
<dbReference type="RefSeq" id="XP_005784494.1">
    <property type="nucleotide sequence ID" value="XM_005784437.1"/>
</dbReference>
<keyword evidence="2" id="KW-0507">mRNA processing</keyword>
<organism evidence="10 11">
    <name type="scientific">Emiliania huxleyi (strain CCMP1516)</name>
    <dbReference type="NCBI Taxonomy" id="280463"/>
    <lineage>
        <taxon>Eukaryota</taxon>
        <taxon>Haptista</taxon>
        <taxon>Haptophyta</taxon>
        <taxon>Prymnesiophyceae</taxon>
        <taxon>Isochrysidales</taxon>
        <taxon>Noelaerhabdaceae</taxon>
        <taxon>Emiliania</taxon>
    </lineage>
</organism>
<feature type="domain" description="RSE1/DDB1/CPSF1 first beta-propeller" evidence="8">
    <location>
        <begin position="23"/>
        <end position="374"/>
    </location>
</feature>
<keyword evidence="5" id="KW-0539">Nucleus</keyword>
<dbReference type="PaxDb" id="2903-EOD32065"/>
<dbReference type="FunFam" id="2.130.10.10:FF:000031">
    <property type="entry name" value="Splicing factor 3b subunit 3"/>
    <property type="match status" value="1"/>
</dbReference>
<comment type="subcellular location">
    <subcellularLocation>
        <location evidence="1">Nucleus</location>
    </subcellularLocation>
</comment>
<protein>
    <recommendedName>
        <fullName evidence="12">DNA damage-binding protein 1</fullName>
    </recommendedName>
</protein>
<dbReference type="STRING" id="2903.R1EZP8"/>
<dbReference type="PANTHER" id="PTHR10644">
    <property type="entry name" value="DNA REPAIR/RNA PROCESSING CPSF FAMILY"/>
    <property type="match status" value="1"/>
</dbReference>
<dbReference type="Pfam" id="PF03178">
    <property type="entry name" value="CPSF_A"/>
    <property type="match status" value="1"/>
</dbReference>
<comment type="similarity">
    <text evidence="6">Belongs to the RSE1 family.</text>
</comment>
<evidence type="ECO:0000313" key="11">
    <source>
        <dbReference type="Proteomes" id="UP000013827"/>
    </source>
</evidence>
<dbReference type="Pfam" id="PF10433">
    <property type="entry name" value="Beta-prop_RSE1_1st"/>
    <property type="match status" value="1"/>
</dbReference>
<dbReference type="SUPFAM" id="SSF50978">
    <property type="entry name" value="WD40 repeat-like"/>
    <property type="match status" value="2"/>
</dbReference>
<dbReference type="InterPro" id="IPR036322">
    <property type="entry name" value="WD40_repeat_dom_sf"/>
</dbReference>
<dbReference type="GO" id="GO:0005681">
    <property type="term" value="C:spliceosomal complex"/>
    <property type="evidence" value="ECO:0007669"/>
    <property type="project" value="UniProtKB-KW"/>
</dbReference>
<dbReference type="InterPro" id="IPR018846">
    <property type="entry name" value="Beta-prop_RSE1/DDB1/CPSF1_1st"/>
</dbReference>
<evidence type="ECO:0000259" key="9">
    <source>
        <dbReference type="Pfam" id="PF23726"/>
    </source>
</evidence>
<dbReference type="KEGG" id="ehx:EMIHUDRAFT_421023"/>
<feature type="domain" description="RSE1/DDB1/CPSF1 C-terminal" evidence="7">
    <location>
        <begin position="856"/>
        <end position="1177"/>
    </location>
</feature>
<accession>A0A0D3K8I0</accession>
<dbReference type="AlphaFoldDB" id="A0A0D3K8I0"/>
<evidence type="ECO:0000259" key="8">
    <source>
        <dbReference type="Pfam" id="PF10433"/>
    </source>
</evidence>
<dbReference type="GO" id="GO:0006397">
    <property type="term" value="P:mRNA processing"/>
    <property type="evidence" value="ECO:0007669"/>
    <property type="project" value="UniProtKB-KW"/>
</dbReference>
<evidence type="ECO:0000256" key="1">
    <source>
        <dbReference type="ARBA" id="ARBA00004123"/>
    </source>
</evidence>
<dbReference type="eggNOG" id="KOG1898">
    <property type="taxonomic scope" value="Eukaryota"/>
</dbReference>
<sequence>MANLGSAGGLHMYALTLQRASGVTGAVFGNFSAPRQQEIAVARGKILELCRPDDNGKVLTVVASEVFGTIRSIATFRLTGGNRDYLVVGSDSGRIVILEFVADKGGWERVHCETFGKSGVRRIVPGQYVATDPRGRAVMVGAVEKQKLVYILNRDSAARLTISSPLEAHKSASLTFALVGVDVGFENPIFAALEVDMDEVETDPDTHEPLFEKVLTFYELDLGLNHVVRKWSDAVDPTANLLVAVPGGADGPGGVLVCAENFIVYKNHGHADKRCPLPRRKDLPPEQGLLLVASAVHRQRDLFFIVVQSEAGDLYKVTVQTDGEDKDAVSEVKVRYLDSVPTCVALCILRSGFLFCASEFGNSGFYQFQGVGEDDESPSCSSLTFEGGDEAAAAAARARRGAVVELEPRPLRNLLHVDDIDSLCPMIDAKLLELGERGAPPSLVSLCGRSARSTLRVVQHGLSVSDLAVSELPGNPNAVWTVKKRKSDQFDAYIVVSFVNATLVLSIGETVEEVSDSGLKPDTPTLVVALLGEDSLVQVYPAGIYHVRADGRASEWRPPRGKPIVQASANNRQVAVGLQGGEVVYFELDETGTLAELDKKDPRPSRRRDLGLEVSCLELGRVPDGRARSRFLAVGGLDSTIRILSLDPDECMNVLAVLALPAQAESAALASLQLGRPGTPPALFLCIGLSNGVMLRARIDQRSGQLSDTRTRFLGGKPARLFRTSLGGGDGVLALSSRSWVLYSLAGALHTTPLSYVPLDAGASFASEHCPEGLVAIAGNTLRIVSVDRLGDAFTSEAVPLRYTPRRMAHHSVSGHVVVIESDHNALSADEKEEEADGMLMEACVGVPRGGAGKWASAIRVLDLAARRTLSVIELAENEAAVSVAAVPLRERGGETFIVVGTVKDMTLHPRTLTCGYLHVYQFAEGNTQLNLVHKTQVEDVPAAIAPFGGRVLVGVGSGLRIYEMGAKKLLRKAELKGLPTMVQSLHVISSQRIVVGDLSESFHFVHYKRADNTLTVFADDIAPRWLTAACPLDAHSLAGADKFGNIFVCRLPREVSDDADDAALMAASAGRDDLALNGAPSKAEEVVQFHVGETVTSLQKVSLGPGCAEVILYTTLFGGIGALLPLTSREDVELLTALEMHVRQEAPPLCGREQLFFRSAYFPVKACVDGDYLTLFNSLPAAEQKTIADDLDRTPAEISKKLEELAARIL</sequence>
<dbReference type="GeneID" id="17277337"/>
<dbReference type="InterPro" id="IPR004871">
    <property type="entry name" value="RSE1/DDB1/CPSF1_C"/>
</dbReference>
<dbReference type="EnsemblProtists" id="EOD32065">
    <property type="protein sequence ID" value="EOD32065"/>
    <property type="gene ID" value="EMIHUDRAFT_421023"/>
</dbReference>
<evidence type="ECO:0000256" key="2">
    <source>
        <dbReference type="ARBA" id="ARBA00022664"/>
    </source>
</evidence>
<dbReference type="Proteomes" id="UP000013827">
    <property type="component" value="Unassembled WGS sequence"/>
</dbReference>